<dbReference type="OrthoDB" id="4099703at2"/>
<protein>
    <submittedName>
        <fullName evidence="9">DUF2029 domain-containing protein</fullName>
    </submittedName>
</protein>
<dbReference type="GO" id="GO:0005886">
    <property type="term" value="C:plasma membrane"/>
    <property type="evidence" value="ECO:0007669"/>
    <property type="project" value="UniProtKB-SubCell"/>
</dbReference>
<dbReference type="Proteomes" id="UP000249340">
    <property type="component" value="Chromosome"/>
</dbReference>
<evidence type="ECO:0000256" key="7">
    <source>
        <dbReference type="ARBA" id="ARBA00024033"/>
    </source>
</evidence>
<accession>A0A345T3K0</accession>
<feature type="transmembrane region" description="Helical" evidence="8">
    <location>
        <begin position="164"/>
        <end position="186"/>
    </location>
</feature>
<evidence type="ECO:0000256" key="8">
    <source>
        <dbReference type="SAM" id="Phobius"/>
    </source>
</evidence>
<dbReference type="EMBL" id="CP031264">
    <property type="protein sequence ID" value="AXI80555.1"/>
    <property type="molecule type" value="Genomic_DNA"/>
</dbReference>
<feature type="transmembrane region" description="Helical" evidence="8">
    <location>
        <begin position="58"/>
        <end position="79"/>
    </location>
</feature>
<proteinExistence type="inferred from homology"/>
<dbReference type="InterPro" id="IPR018584">
    <property type="entry name" value="GT87"/>
</dbReference>
<feature type="transmembrane region" description="Helical" evidence="8">
    <location>
        <begin position="233"/>
        <end position="254"/>
    </location>
</feature>
<keyword evidence="4 8" id="KW-0812">Transmembrane</keyword>
<keyword evidence="5 8" id="KW-1133">Transmembrane helix</keyword>
<evidence type="ECO:0000256" key="1">
    <source>
        <dbReference type="ARBA" id="ARBA00004651"/>
    </source>
</evidence>
<evidence type="ECO:0000256" key="2">
    <source>
        <dbReference type="ARBA" id="ARBA00022475"/>
    </source>
</evidence>
<feature type="transmembrane region" description="Helical" evidence="8">
    <location>
        <begin position="310"/>
        <end position="328"/>
    </location>
</feature>
<evidence type="ECO:0000313" key="10">
    <source>
        <dbReference type="Proteomes" id="UP000249340"/>
    </source>
</evidence>
<evidence type="ECO:0000256" key="4">
    <source>
        <dbReference type="ARBA" id="ARBA00022692"/>
    </source>
</evidence>
<keyword evidence="6 8" id="KW-0472">Membrane</keyword>
<comment type="subcellular location">
    <subcellularLocation>
        <location evidence="1">Cell membrane</location>
        <topology evidence="1">Multi-pass membrane protein</topology>
    </subcellularLocation>
</comment>
<name>A0A345T3K0_9ACTN</name>
<dbReference type="KEGG" id="stri:C7M71_027355"/>
<comment type="similarity">
    <text evidence="7">Belongs to the glycosyltransferase 87 family.</text>
</comment>
<organism evidence="9 10">
    <name type="scientific">Peterkaempfera bronchialis</name>
    <dbReference type="NCBI Taxonomy" id="2126346"/>
    <lineage>
        <taxon>Bacteria</taxon>
        <taxon>Bacillati</taxon>
        <taxon>Actinomycetota</taxon>
        <taxon>Actinomycetes</taxon>
        <taxon>Kitasatosporales</taxon>
        <taxon>Streptomycetaceae</taxon>
        <taxon>Peterkaempfera</taxon>
    </lineage>
</organism>
<dbReference type="Pfam" id="PF09594">
    <property type="entry name" value="GT87"/>
    <property type="match status" value="1"/>
</dbReference>
<dbReference type="AlphaFoldDB" id="A0A345T3K0"/>
<feature type="transmembrane region" description="Helical" evidence="8">
    <location>
        <begin position="91"/>
        <end position="111"/>
    </location>
</feature>
<evidence type="ECO:0000256" key="5">
    <source>
        <dbReference type="ARBA" id="ARBA00022989"/>
    </source>
</evidence>
<sequence>MLALVATGRLEPAVEVEQRYQHWYEGFLTGSFPIGDVAWQYPPGAALVMLGPGLLRPLGYLAGFVVLSLAADAAVVVALRRAGRRPGRSTAGAWLWALGLPLLLDLPYIRYDVLVTTVAVAALLAQRRRPGLGGALAGLGAMVKVWPLLTVLGTPRGRSTRQAWLSLAASAAVLAVVLATVFRGAFGFLTAQHHRGVEIESLGGSGLQVARLLGWPGRVQGRFGSLEFEGPHVSWVAGLSLLLSCAAFGWLLLWRVRARRWTAATPYDAALAAVLLFTVTSRVVSPQYLVWLVGLTAVCLTVRETSQRPVAVLLLLATAMTTADYPLYFWRMIDGDGAAAAVIVVRNALLAAAAVVSCVRLWHASAGRPRDLGATPC</sequence>
<gene>
    <name evidence="9" type="ORF">C7M71_027355</name>
</gene>
<feature type="transmembrane region" description="Helical" evidence="8">
    <location>
        <begin position="340"/>
        <end position="362"/>
    </location>
</feature>
<keyword evidence="3" id="KW-0808">Transferase</keyword>
<keyword evidence="10" id="KW-1185">Reference proteome</keyword>
<feature type="transmembrane region" description="Helical" evidence="8">
    <location>
        <begin position="131"/>
        <end position="152"/>
    </location>
</feature>
<evidence type="ECO:0000256" key="6">
    <source>
        <dbReference type="ARBA" id="ARBA00023136"/>
    </source>
</evidence>
<dbReference type="GO" id="GO:0016758">
    <property type="term" value="F:hexosyltransferase activity"/>
    <property type="evidence" value="ECO:0007669"/>
    <property type="project" value="InterPro"/>
</dbReference>
<reference evidence="10" key="1">
    <citation type="submission" date="2018-07" db="EMBL/GenBank/DDBJ databases">
        <title>Streptacidiphilus bronchialis DSM 106435 chromosome.</title>
        <authorList>
            <person name="Batra D."/>
            <person name="Gulvik C.A."/>
        </authorList>
    </citation>
    <scope>NUCLEOTIDE SEQUENCE [LARGE SCALE GENOMIC DNA]</scope>
    <source>
        <strain evidence="10">DSM 106435</strain>
    </source>
</reference>
<keyword evidence="2" id="KW-1003">Cell membrane</keyword>
<evidence type="ECO:0000256" key="3">
    <source>
        <dbReference type="ARBA" id="ARBA00022679"/>
    </source>
</evidence>
<evidence type="ECO:0000313" key="9">
    <source>
        <dbReference type="EMBL" id="AXI80555.1"/>
    </source>
</evidence>